<dbReference type="InterPro" id="IPR037729">
    <property type="entry name" value="CCHa1/2"/>
</dbReference>
<feature type="region of interest" description="Disordered" evidence="1">
    <location>
        <begin position="104"/>
        <end position="157"/>
    </location>
</feature>
<evidence type="ECO:0000256" key="2">
    <source>
        <dbReference type="SAM" id="SignalP"/>
    </source>
</evidence>
<dbReference type="AlphaFoldDB" id="W8BW95"/>
<evidence type="ECO:0000313" key="3">
    <source>
        <dbReference type="EMBL" id="JAC03483.1"/>
    </source>
</evidence>
<name>W8BW95_CERCA</name>
<dbReference type="GO" id="GO:0007218">
    <property type="term" value="P:neuropeptide signaling pathway"/>
    <property type="evidence" value="ECO:0007669"/>
    <property type="project" value="InterPro"/>
</dbReference>
<keyword evidence="2" id="KW-0732">Signal</keyword>
<dbReference type="PANTHER" id="PTHR35980:SF1">
    <property type="entry name" value="NEUROPEPTIDE CCHAMIDE-1-RELATED"/>
    <property type="match status" value="1"/>
</dbReference>
<feature type="chain" id="PRO_5004908645" description="Neuropeptide CCHamide-1" evidence="2">
    <location>
        <begin position="23"/>
        <end position="222"/>
    </location>
</feature>
<evidence type="ECO:0000256" key="1">
    <source>
        <dbReference type="SAM" id="MobiDB-lite"/>
    </source>
</evidence>
<feature type="signal peptide" evidence="2">
    <location>
        <begin position="1"/>
        <end position="22"/>
    </location>
</feature>
<evidence type="ECO:0008006" key="4">
    <source>
        <dbReference type="Google" id="ProtNLM"/>
    </source>
</evidence>
<reference evidence="3" key="2">
    <citation type="journal article" date="2014" name="BMC Genomics">
        <title>A genomic perspective to assessing quality of mass-reared SIT flies used in Mediterranean fruit fly (Ceratitis capitata) eradication in California.</title>
        <authorList>
            <person name="Calla B."/>
            <person name="Hall B."/>
            <person name="Hou S."/>
            <person name="Geib S.M."/>
        </authorList>
    </citation>
    <scope>NUCLEOTIDE SEQUENCE</scope>
</reference>
<dbReference type="GO" id="GO:0005615">
    <property type="term" value="C:extracellular space"/>
    <property type="evidence" value="ECO:0007669"/>
    <property type="project" value="TreeGrafter"/>
</dbReference>
<sequence length="222" mass="25029">MWRSFVLATIFICLIFSTSVKGSCLEYGHSCWGAHGKRSSGPAIASGKAQRQLNALDEENSNRFGTNKFDFDETLTSAEFSPHIPASAEDLPIELNDSTKLRKNNNIEQRHLRFPLQLGTTDNNNSPPMEKGNRQSEPIDSPEQRQHSLQLQQQRKYPQHIERWHKFPLLGLRRIFGKSPLALSDAAAAAALELSTRNTENDLLQQLAGGRFDDVGVYYDFQ</sequence>
<dbReference type="OrthoDB" id="6367990at2759"/>
<accession>W8BW95</accession>
<protein>
    <recommendedName>
        <fullName evidence="4">Neuropeptide CCHamide-1</fullName>
    </recommendedName>
</protein>
<feature type="compositionally biased region" description="Polar residues" evidence="1">
    <location>
        <begin position="118"/>
        <end position="127"/>
    </location>
</feature>
<dbReference type="EMBL" id="GAMC01003073">
    <property type="protein sequence ID" value="JAC03483.1"/>
    <property type="molecule type" value="mRNA"/>
</dbReference>
<dbReference type="GO" id="GO:0005184">
    <property type="term" value="F:neuropeptide hormone activity"/>
    <property type="evidence" value="ECO:0007669"/>
    <property type="project" value="InterPro"/>
</dbReference>
<dbReference type="PANTHER" id="PTHR35980">
    <property type="entry name" value="NEUROPEPTIDE CCHAMIDE-1-RELATED"/>
    <property type="match status" value="1"/>
</dbReference>
<reference evidence="3" key="1">
    <citation type="submission" date="2013-07" db="EMBL/GenBank/DDBJ databases">
        <authorList>
            <person name="Geib S."/>
        </authorList>
    </citation>
    <scope>NUCLEOTIDE SEQUENCE</scope>
</reference>
<organism evidence="3">
    <name type="scientific">Ceratitis capitata</name>
    <name type="common">Mediterranean fruit fly</name>
    <name type="synonym">Tephritis capitata</name>
    <dbReference type="NCBI Taxonomy" id="7213"/>
    <lineage>
        <taxon>Eukaryota</taxon>
        <taxon>Metazoa</taxon>
        <taxon>Ecdysozoa</taxon>
        <taxon>Arthropoda</taxon>
        <taxon>Hexapoda</taxon>
        <taxon>Insecta</taxon>
        <taxon>Pterygota</taxon>
        <taxon>Neoptera</taxon>
        <taxon>Endopterygota</taxon>
        <taxon>Diptera</taxon>
        <taxon>Brachycera</taxon>
        <taxon>Muscomorpha</taxon>
        <taxon>Tephritoidea</taxon>
        <taxon>Tephritidae</taxon>
        <taxon>Ceratitis</taxon>
        <taxon>Ceratitis</taxon>
    </lineage>
</organism>
<proteinExistence type="evidence at transcript level"/>